<reference evidence="1 2" key="1">
    <citation type="submission" date="2020-08" db="EMBL/GenBank/DDBJ databases">
        <title>Genomic Encyclopedia of Type Strains, Phase IV (KMG-IV): sequencing the most valuable type-strain genomes for metagenomic binning, comparative biology and taxonomic classification.</title>
        <authorList>
            <person name="Goeker M."/>
        </authorList>
    </citation>
    <scope>NUCLEOTIDE SEQUENCE [LARGE SCALE GENOMIC DNA]</scope>
    <source>
        <strain evidence="1 2">DSM 102255</strain>
    </source>
</reference>
<evidence type="ECO:0000313" key="2">
    <source>
        <dbReference type="Proteomes" id="UP000552700"/>
    </source>
</evidence>
<sequence>MDWLVAAAARRNPLMLRRIFALDRKCGRIVLSVREPIIGQMRLAWWRDVLRDGTKGRGEPLADALRSASAFPACEDHLVRIVDGWEELCVAGDSGEGWEEAVTAFARLRGGGLFGAVGAAEEAIGPQNEKAGAAWALWDLAGQLGPGERRDIVLRQAASFALSADGRALPRPTRILALLSHKDVARGRPSPSHMTPGLYARVLRAQFLGR</sequence>
<name>A0A841J1D2_9SPHN</name>
<dbReference type="GO" id="GO:0016740">
    <property type="term" value="F:transferase activity"/>
    <property type="evidence" value="ECO:0007669"/>
    <property type="project" value="UniProtKB-KW"/>
</dbReference>
<accession>A0A841J1D2</accession>
<gene>
    <name evidence="1" type="ORF">FHS92_000182</name>
</gene>
<dbReference type="Proteomes" id="UP000552700">
    <property type="component" value="Unassembled WGS sequence"/>
</dbReference>
<organism evidence="1 2">
    <name type="scientific">Sphingobium subterraneum</name>
    <dbReference type="NCBI Taxonomy" id="627688"/>
    <lineage>
        <taxon>Bacteria</taxon>
        <taxon>Pseudomonadati</taxon>
        <taxon>Pseudomonadota</taxon>
        <taxon>Alphaproteobacteria</taxon>
        <taxon>Sphingomonadales</taxon>
        <taxon>Sphingomonadaceae</taxon>
        <taxon>Sphingobium</taxon>
    </lineage>
</organism>
<evidence type="ECO:0000313" key="1">
    <source>
        <dbReference type="EMBL" id="MBB6122475.1"/>
    </source>
</evidence>
<comment type="caution">
    <text evidence="1">The sequence shown here is derived from an EMBL/GenBank/DDBJ whole genome shotgun (WGS) entry which is preliminary data.</text>
</comment>
<keyword evidence="1" id="KW-0808">Transferase</keyword>
<dbReference type="RefSeq" id="WP_221230842.1">
    <property type="nucleotide sequence ID" value="NZ_JACIJP010000001.1"/>
</dbReference>
<dbReference type="EC" id="2.5.1.32" evidence="1"/>
<keyword evidence="2" id="KW-1185">Reference proteome</keyword>
<dbReference type="AlphaFoldDB" id="A0A841J1D2"/>
<protein>
    <submittedName>
        <fullName evidence="1">Phytoene synthase</fullName>
        <ecNumber evidence="1">2.5.1.32</ecNumber>
    </submittedName>
</protein>
<dbReference type="EMBL" id="JACIJP010000001">
    <property type="protein sequence ID" value="MBB6122475.1"/>
    <property type="molecule type" value="Genomic_DNA"/>
</dbReference>
<proteinExistence type="predicted"/>